<dbReference type="KEGG" id="mif:Metin_0062"/>
<proteinExistence type="predicted"/>
<organism evidence="2 3">
    <name type="scientific">Methanocaldococcus infernus (strain DSM 11812 / JCM 15783 / ME)</name>
    <dbReference type="NCBI Taxonomy" id="573063"/>
    <lineage>
        <taxon>Archaea</taxon>
        <taxon>Methanobacteriati</taxon>
        <taxon>Methanobacteriota</taxon>
        <taxon>Methanomada group</taxon>
        <taxon>Methanococci</taxon>
        <taxon>Methanococcales</taxon>
        <taxon>Methanocaldococcaceae</taxon>
        <taxon>Methanocaldococcus</taxon>
    </lineage>
</organism>
<sequence>MEKVAIYIIGDIVLSECPGSVLKKWRKLFNIQQTELAKYLNVSPSVISDYETGRRKNPGASFIRKYVLALIEIDKNKGGKTVKALKRMLEKSPSMRAILDMKEYPKPISLEEFVETIDGTLLTEGDAQIYGHTVIDSLKAIKELSGEEFYHLYGWTTERALIFTNVSSGRSPLVAIRVSPMKPRVIVLQGILKNRVDKLAIELAKIDKIPLVVTNLDIEELIKRLSEIE</sequence>
<dbReference type="Pfam" id="PF01381">
    <property type="entry name" value="HTH_3"/>
    <property type="match status" value="1"/>
</dbReference>
<evidence type="ECO:0000313" key="2">
    <source>
        <dbReference type="EMBL" id="ADG12734.1"/>
    </source>
</evidence>
<dbReference type="InterPro" id="IPR017271">
    <property type="entry name" value="Tscrpt_reg_HTH_MJ1545_prd"/>
</dbReference>
<dbReference type="eggNOG" id="arCOG04060">
    <property type="taxonomic scope" value="Archaea"/>
</dbReference>
<accession>D5VUC2</accession>
<protein>
    <submittedName>
        <fullName evidence="2">Transcriptional regulator, XRE family</fullName>
    </submittedName>
</protein>
<feature type="domain" description="HTH cro/C1-type" evidence="1">
    <location>
        <begin position="22"/>
        <end position="76"/>
    </location>
</feature>
<dbReference type="SUPFAM" id="SSF47413">
    <property type="entry name" value="lambda repressor-like DNA-binding domains"/>
    <property type="match status" value="1"/>
</dbReference>
<dbReference type="Proteomes" id="UP000002061">
    <property type="component" value="Chromosome"/>
</dbReference>
<dbReference type="HOGENOM" id="CLU_077869_0_0_2"/>
<dbReference type="STRING" id="573063.Metin_0062"/>
<dbReference type="AlphaFoldDB" id="D5VUC2"/>
<evidence type="ECO:0000259" key="1">
    <source>
        <dbReference type="PROSITE" id="PS50943"/>
    </source>
</evidence>
<dbReference type="GeneID" id="9131061"/>
<reference evidence="2" key="1">
    <citation type="submission" date="2010-04" db="EMBL/GenBank/DDBJ databases">
        <title>Complete sequence of Methanocaldococcus infernus ME.</title>
        <authorList>
            <consortium name="US DOE Joint Genome Institute"/>
            <person name="Lucas S."/>
            <person name="Copeland A."/>
            <person name="Lapidus A."/>
            <person name="Cheng J.-F."/>
            <person name="Bruce D."/>
            <person name="Goodwin L."/>
            <person name="Pitluck S."/>
            <person name="Munk A.C."/>
            <person name="Detter J.C."/>
            <person name="Han C."/>
            <person name="Tapia R."/>
            <person name="Land M."/>
            <person name="Hauser L."/>
            <person name="Kyrpides N."/>
            <person name="Mikhailova N."/>
            <person name="Sieprawska-Lupa M."/>
            <person name="Whitman W.B."/>
            <person name="Woyke T."/>
        </authorList>
    </citation>
    <scope>NUCLEOTIDE SEQUENCE [LARGE SCALE GENOMIC DNA]</scope>
    <source>
        <strain evidence="2">ME</strain>
    </source>
</reference>
<keyword evidence="3" id="KW-1185">Reference proteome</keyword>
<dbReference type="SMART" id="SM00530">
    <property type="entry name" value="HTH_XRE"/>
    <property type="match status" value="1"/>
</dbReference>
<evidence type="ECO:0000313" key="3">
    <source>
        <dbReference type="Proteomes" id="UP000002061"/>
    </source>
</evidence>
<dbReference type="PIRSF" id="PIRSF037724">
    <property type="entry name" value="TF_HTH_MJ1545_prd"/>
    <property type="match status" value="1"/>
</dbReference>
<dbReference type="CDD" id="cd00093">
    <property type="entry name" value="HTH_XRE"/>
    <property type="match status" value="1"/>
</dbReference>
<dbReference type="InterPro" id="IPR001387">
    <property type="entry name" value="Cro/C1-type_HTH"/>
</dbReference>
<dbReference type="InterPro" id="IPR010982">
    <property type="entry name" value="Lambda_DNA-bd_dom_sf"/>
</dbReference>
<dbReference type="EMBL" id="CP002009">
    <property type="protein sequence ID" value="ADG12734.1"/>
    <property type="molecule type" value="Genomic_DNA"/>
</dbReference>
<dbReference type="GO" id="GO:0003677">
    <property type="term" value="F:DNA binding"/>
    <property type="evidence" value="ECO:0007669"/>
    <property type="project" value="InterPro"/>
</dbReference>
<gene>
    <name evidence="2" type="ordered locus">Metin_0062</name>
</gene>
<dbReference type="OrthoDB" id="371772at2157"/>
<name>D5VUC2_METIM</name>
<dbReference type="Gene3D" id="1.10.260.40">
    <property type="entry name" value="lambda repressor-like DNA-binding domains"/>
    <property type="match status" value="1"/>
</dbReference>
<dbReference type="RefSeq" id="WP_013099480.1">
    <property type="nucleotide sequence ID" value="NC_014122.1"/>
</dbReference>
<dbReference type="PROSITE" id="PS50943">
    <property type="entry name" value="HTH_CROC1"/>
    <property type="match status" value="1"/>
</dbReference>